<gene>
    <name evidence="10" type="ORF">BK769_22515</name>
</gene>
<comment type="caution">
    <text evidence="10">The sequence shown here is derived from an EMBL/GenBank/DDBJ whole genome shotgun (WGS) entry which is preliminary data.</text>
</comment>
<feature type="transmembrane region" description="Helical" evidence="7">
    <location>
        <begin position="742"/>
        <end position="760"/>
    </location>
</feature>
<evidence type="ECO:0000313" key="10">
    <source>
        <dbReference type="EMBL" id="OTZ69159.1"/>
    </source>
</evidence>
<keyword evidence="2" id="KW-0134">Cell wall</keyword>
<feature type="domain" description="NEAT" evidence="9">
    <location>
        <begin position="381"/>
        <end position="502"/>
    </location>
</feature>
<evidence type="ECO:0000259" key="9">
    <source>
        <dbReference type="PROSITE" id="PS50978"/>
    </source>
</evidence>
<dbReference type="InterPro" id="IPR006635">
    <property type="entry name" value="NEAT_dom"/>
</dbReference>
<keyword evidence="7" id="KW-0472">Membrane</keyword>
<reference evidence="10 11" key="1">
    <citation type="submission" date="2016-10" db="EMBL/GenBank/DDBJ databases">
        <title>Comparative genomics of Bacillus thuringiensis reveals a path to pathogens against multiple invertebrate hosts.</title>
        <authorList>
            <person name="Zheng J."/>
            <person name="Gao Q."/>
            <person name="Liu H."/>
            <person name="Peng D."/>
            <person name="Ruan L."/>
            <person name="Sun M."/>
        </authorList>
    </citation>
    <scope>NUCLEOTIDE SEQUENCE [LARGE SCALE GENOMIC DNA]</scope>
    <source>
        <strain evidence="10">BGSC 4W1</strain>
    </source>
</reference>
<dbReference type="Gene3D" id="2.60.40.1850">
    <property type="match status" value="4"/>
</dbReference>
<dbReference type="AlphaFoldDB" id="A0A9X6JNI1"/>
<dbReference type="CDD" id="cd06920">
    <property type="entry name" value="NEAT"/>
    <property type="match status" value="4"/>
</dbReference>
<name>A0A9X6JNI1_BACUK</name>
<feature type="region of interest" description="Disordered" evidence="6">
    <location>
        <begin position="156"/>
        <end position="201"/>
    </location>
</feature>
<keyword evidence="5" id="KW-0572">Peptidoglycan-anchor</keyword>
<dbReference type="SUPFAM" id="SSF158911">
    <property type="entry name" value="NEAT domain-like"/>
    <property type="match status" value="4"/>
</dbReference>
<dbReference type="NCBIfam" id="TIGR03063">
    <property type="entry name" value="srtB_target"/>
    <property type="match status" value="1"/>
</dbReference>
<evidence type="ECO:0000256" key="6">
    <source>
        <dbReference type="SAM" id="MobiDB-lite"/>
    </source>
</evidence>
<feature type="domain" description="NEAT" evidence="9">
    <location>
        <begin position="33"/>
        <end position="154"/>
    </location>
</feature>
<feature type="compositionally biased region" description="Basic and acidic residues" evidence="6">
    <location>
        <begin position="716"/>
        <end position="738"/>
    </location>
</feature>
<evidence type="ECO:0000256" key="4">
    <source>
        <dbReference type="ARBA" id="ARBA00022729"/>
    </source>
</evidence>
<feature type="compositionally biased region" description="Basic and acidic residues" evidence="6">
    <location>
        <begin position="158"/>
        <end position="187"/>
    </location>
</feature>
<dbReference type="Proteomes" id="UP000195087">
    <property type="component" value="Unassembled WGS sequence"/>
</dbReference>
<dbReference type="InterPro" id="IPR017502">
    <property type="entry name" value="Sortase_SrtB_target"/>
</dbReference>
<accession>A0A9X6JNI1</accession>
<keyword evidence="7" id="KW-1133">Transmembrane helix</keyword>
<comment type="subcellular location">
    <subcellularLocation>
        <location evidence="1">Secreted</location>
        <location evidence="1">Cell wall</location>
        <topology evidence="1">Peptidoglycan-anchor</topology>
    </subcellularLocation>
</comment>
<feature type="region of interest" description="Disordered" evidence="6">
    <location>
        <begin position="685"/>
        <end position="739"/>
    </location>
</feature>
<keyword evidence="4 8" id="KW-0732">Signal</keyword>
<evidence type="ECO:0000256" key="2">
    <source>
        <dbReference type="ARBA" id="ARBA00022512"/>
    </source>
</evidence>
<dbReference type="InterPro" id="IPR037250">
    <property type="entry name" value="NEAT_dom_sf"/>
</dbReference>
<feature type="signal peptide" evidence="8">
    <location>
        <begin position="1"/>
        <end position="29"/>
    </location>
</feature>
<evidence type="ECO:0000256" key="5">
    <source>
        <dbReference type="ARBA" id="ARBA00023088"/>
    </source>
</evidence>
<dbReference type="PROSITE" id="PS50978">
    <property type="entry name" value="NEAT"/>
    <property type="match status" value="4"/>
</dbReference>
<feature type="chain" id="PRO_5040836080" evidence="8">
    <location>
        <begin position="30"/>
        <end position="768"/>
    </location>
</feature>
<feature type="region of interest" description="Disordered" evidence="6">
    <location>
        <begin position="501"/>
        <end position="558"/>
    </location>
</feature>
<organism evidence="10 11">
    <name type="scientific">Bacillus thuringiensis serovar kumamotoensis</name>
    <dbReference type="NCBI Taxonomy" id="132267"/>
    <lineage>
        <taxon>Bacteria</taxon>
        <taxon>Bacillati</taxon>
        <taxon>Bacillota</taxon>
        <taxon>Bacilli</taxon>
        <taxon>Bacillales</taxon>
        <taxon>Bacillaceae</taxon>
        <taxon>Bacillus</taxon>
        <taxon>Bacillus cereus group</taxon>
    </lineage>
</organism>
<evidence type="ECO:0000256" key="3">
    <source>
        <dbReference type="ARBA" id="ARBA00022525"/>
    </source>
</evidence>
<keyword evidence="7" id="KW-0812">Transmembrane</keyword>
<dbReference type="PANTHER" id="PTHR37824">
    <property type="entry name" value="IRON-REGULATED SURFACE DETERMINANT PROTEIN C"/>
    <property type="match status" value="1"/>
</dbReference>
<dbReference type="EMBL" id="NFEH01000115">
    <property type="protein sequence ID" value="OTZ69159.1"/>
    <property type="molecule type" value="Genomic_DNA"/>
</dbReference>
<sequence length="768" mass="86850">MNRYTKIIVAMFLMIFTFVSTLQPLAVQAATKLADGEYSIGFKVLKDTSDEESMMNQYSVSPGTLKVKDGKKKVSFTLTNSSWITKFETEKAGKLVATNVISEDKEKDTRVVEFDVEDVEKVLNAKVKVDIDFLNYHHEYDVRIAFDQNSITPIHVEQPNEKEDPANKPDPNEKPDPSQKPDQKPDPDQQPNSNTIKDGAYSIPFKVLKDQTDEESKMNTYMVNPGVLKVENGKKKAIVTLKSSSLIKNFQTEKDGTFVDAKVVSEDTEKDTRVVEFEVNDLSKKLNTKVFIEMASRNYKQTHDVQLLFEQDKLEQIKNEEKQPEVEKPEAEKPEVEKPEVEKPEAEKPEVEKPEAEKPEVEKPDENKKSDENKKPDAETIKDGEYSINFKALKDQTDEISMMNTYTKSPGVLKVKDGKKYVSFTLTNSSWITKFEFEKNGSFVDAHVISEDKKADTRVVEVEVPDLSKKLNAKVKVDIDSMNYHHFYDIQFAFDKGSIKPLDSQGGNNNQGGNDNQGGNNNQGGNDNQGGNNNQGGNDNQGGNNNQDENNKPRVIVDSKNLVDGQYDITFKVLKDKTDEISKMHDYVVNPAKLIVKDGKKYIEMTLKNSAWITKFQAENNELFADAKVVSEDKNANTRVVQFEVEDLFKKLNAKVKVDIDEMNYHHFYDVQIQFDTNNIGALGTLKEEPKNEPKNPVTTPKVDNVKTVGTPDFNRNADGHKKKEDTKNDSKKEKNSKTADTAQLGLYMVLLLGSLALLVRKYRAGRL</sequence>
<feature type="compositionally biased region" description="Low complexity" evidence="6">
    <location>
        <begin position="505"/>
        <end position="548"/>
    </location>
</feature>
<evidence type="ECO:0000256" key="7">
    <source>
        <dbReference type="SAM" id="Phobius"/>
    </source>
</evidence>
<evidence type="ECO:0000256" key="8">
    <source>
        <dbReference type="SAM" id="SignalP"/>
    </source>
</evidence>
<dbReference type="PANTHER" id="PTHR37824:SF1">
    <property type="entry name" value="IRON-REGULATED SURFACE DETERMINANT PROTEIN C"/>
    <property type="match status" value="1"/>
</dbReference>
<evidence type="ECO:0000313" key="11">
    <source>
        <dbReference type="Proteomes" id="UP000195087"/>
    </source>
</evidence>
<feature type="region of interest" description="Disordered" evidence="6">
    <location>
        <begin position="318"/>
        <end position="382"/>
    </location>
</feature>
<dbReference type="SMART" id="SM00725">
    <property type="entry name" value="NEAT"/>
    <property type="match status" value="4"/>
</dbReference>
<proteinExistence type="predicted"/>
<protein>
    <submittedName>
        <fullName evidence="10">Cell surface protein</fullName>
    </submittedName>
</protein>
<feature type="domain" description="NEAT" evidence="9">
    <location>
        <begin position="196"/>
        <end position="327"/>
    </location>
</feature>
<evidence type="ECO:0000256" key="1">
    <source>
        <dbReference type="ARBA" id="ARBA00004168"/>
    </source>
</evidence>
<dbReference type="RefSeq" id="WP_086392256.1">
    <property type="nucleotide sequence ID" value="NZ_NFEH01000115.1"/>
</dbReference>
<dbReference type="InterPro" id="IPR050436">
    <property type="entry name" value="IsdA"/>
</dbReference>
<dbReference type="Pfam" id="PF05031">
    <property type="entry name" value="NEAT"/>
    <property type="match status" value="4"/>
</dbReference>
<keyword evidence="3" id="KW-0964">Secreted</keyword>
<feature type="domain" description="NEAT" evidence="9">
    <location>
        <begin position="562"/>
        <end position="683"/>
    </location>
</feature>